<dbReference type="Pfam" id="PF01047">
    <property type="entry name" value="MarR"/>
    <property type="match status" value="1"/>
</dbReference>
<reference evidence="5" key="1">
    <citation type="journal article" date="2014" name="Int. J. Syst. Evol. Microbiol.">
        <title>Complete genome sequence of Corynebacterium casei LMG S-19264T (=DSM 44701T), isolated from a smear-ripened cheese.</title>
        <authorList>
            <consortium name="US DOE Joint Genome Institute (JGI-PGF)"/>
            <person name="Walter F."/>
            <person name="Albersmeier A."/>
            <person name="Kalinowski J."/>
            <person name="Ruckert C."/>
        </authorList>
    </citation>
    <scope>NUCLEOTIDE SEQUENCE</scope>
    <source>
        <strain evidence="5">CGMCC 1.15447</strain>
    </source>
</reference>
<evidence type="ECO:0000256" key="3">
    <source>
        <dbReference type="ARBA" id="ARBA00023163"/>
    </source>
</evidence>
<reference evidence="5" key="2">
    <citation type="submission" date="2020-09" db="EMBL/GenBank/DDBJ databases">
        <authorList>
            <person name="Sun Q."/>
            <person name="Zhou Y."/>
        </authorList>
    </citation>
    <scope>NUCLEOTIDE SEQUENCE</scope>
    <source>
        <strain evidence="5">CGMCC 1.15447</strain>
    </source>
</reference>
<gene>
    <name evidence="5" type="ORF">GCM10011507_20940</name>
</gene>
<feature type="domain" description="HTH marR-type" evidence="4">
    <location>
        <begin position="10"/>
        <end position="142"/>
    </location>
</feature>
<dbReference type="PANTHER" id="PTHR33164:SF56">
    <property type="entry name" value="HTH-TYPE TRANSCRIPTIONAL REGULATOR MHQR"/>
    <property type="match status" value="1"/>
</dbReference>
<keyword evidence="3" id="KW-0804">Transcription</keyword>
<evidence type="ECO:0000259" key="4">
    <source>
        <dbReference type="PROSITE" id="PS50995"/>
    </source>
</evidence>
<dbReference type="Proteomes" id="UP000648801">
    <property type="component" value="Unassembled WGS sequence"/>
</dbReference>
<dbReference type="PROSITE" id="PS50995">
    <property type="entry name" value="HTH_MARR_2"/>
    <property type="match status" value="1"/>
</dbReference>
<dbReference type="InterPro" id="IPR036390">
    <property type="entry name" value="WH_DNA-bd_sf"/>
</dbReference>
<evidence type="ECO:0000256" key="1">
    <source>
        <dbReference type="ARBA" id="ARBA00023015"/>
    </source>
</evidence>
<dbReference type="InterPro" id="IPR023187">
    <property type="entry name" value="Tscrpt_reg_MarR-type_CS"/>
</dbReference>
<dbReference type="GO" id="GO:0003677">
    <property type="term" value="F:DNA binding"/>
    <property type="evidence" value="ECO:0007669"/>
    <property type="project" value="UniProtKB-KW"/>
</dbReference>
<evidence type="ECO:0000256" key="2">
    <source>
        <dbReference type="ARBA" id="ARBA00023125"/>
    </source>
</evidence>
<dbReference type="SUPFAM" id="SSF46785">
    <property type="entry name" value="Winged helix' DNA-binding domain"/>
    <property type="match status" value="1"/>
</dbReference>
<accession>A0A916RTA8</accession>
<keyword evidence="1" id="KW-0805">Transcription regulation</keyword>
<dbReference type="PANTHER" id="PTHR33164">
    <property type="entry name" value="TRANSCRIPTIONAL REGULATOR, MARR FAMILY"/>
    <property type="match status" value="1"/>
</dbReference>
<evidence type="ECO:0000313" key="5">
    <source>
        <dbReference type="EMBL" id="GGA69249.1"/>
    </source>
</evidence>
<dbReference type="PRINTS" id="PR00598">
    <property type="entry name" value="HTHMARR"/>
</dbReference>
<name>A0A916RTA8_9BACT</name>
<proteinExistence type="predicted"/>
<comment type="caution">
    <text evidence="5">The sequence shown here is derived from an EMBL/GenBank/DDBJ whole genome shotgun (WGS) entry which is preliminary data.</text>
</comment>
<dbReference type="InterPro" id="IPR036388">
    <property type="entry name" value="WH-like_DNA-bd_sf"/>
</dbReference>
<dbReference type="RefSeq" id="WP_188759235.1">
    <property type="nucleotide sequence ID" value="NZ_BMJB01000001.1"/>
</dbReference>
<dbReference type="GO" id="GO:0003700">
    <property type="term" value="F:DNA-binding transcription factor activity"/>
    <property type="evidence" value="ECO:0007669"/>
    <property type="project" value="InterPro"/>
</dbReference>
<dbReference type="AlphaFoldDB" id="A0A916RTA8"/>
<dbReference type="SMART" id="SM00347">
    <property type="entry name" value="HTH_MARR"/>
    <property type="match status" value="1"/>
</dbReference>
<protein>
    <submittedName>
        <fullName evidence="5">MarR family transcriptional regulator</fullName>
    </submittedName>
</protein>
<keyword evidence="6" id="KW-1185">Reference proteome</keyword>
<dbReference type="InterPro" id="IPR039422">
    <property type="entry name" value="MarR/SlyA-like"/>
</dbReference>
<dbReference type="EMBL" id="BMJB01000001">
    <property type="protein sequence ID" value="GGA69249.1"/>
    <property type="molecule type" value="Genomic_DNA"/>
</dbReference>
<organism evidence="5 6">
    <name type="scientific">Edaphobacter acidisoli</name>
    <dbReference type="NCBI Taxonomy" id="2040573"/>
    <lineage>
        <taxon>Bacteria</taxon>
        <taxon>Pseudomonadati</taxon>
        <taxon>Acidobacteriota</taxon>
        <taxon>Terriglobia</taxon>
        <taxon>Terriglobales</taxon>
        <taxon>Acidobacteriaceae</taxon>
        <taxon>Edaphobacter</taxon>
    </lineage>
</organism>
<dbReference type="PROSITE" id="PS01117">
    <property type="entry name" value="HTH_MARR_1"/>
    <property type="match status" value="1"/>
</dbReference>
<sequence length="151" mass="16954">MKSNAQRISADRLWLVMMKAHRSIAAYVETRMSGLGIGMSDFMVLEVLLHKGPLTISAIGEKVLLTSASMTSAIDRLEERELVVRKTCDSDRRVRYVELTAAGRKFISGIYARHERDLDFLVEGLSDAERRAIYEGMKKLGFRAKEATGKS</sequence>
<keyword evidence="2" id="KW-0238">DNA-binding</keyword>
<dbReference type="InterPro" id="IPR000835">
    <property type="entry name" value="HTH_MarR-typ"/>
</dbReference>
<dbReference type="GO" id="GO:0006950">
    <property type="term" value="P:response to stress"/>
    <property type="evidence" value="ECO:0007669"/>
    <property type="project" value="TreeGrafter"/>
</dbReference>
<evidence type="ECO:0000313" key="6">
    <source>
        <dbReference type="Proteomes" id="UP000648801"/>
    </source>
</evidence>
<dbReference type="Gene3D" id="1.10.10.10">
    <property type="entry name" value="Winged helix-like DNA-binding domain superfamily/Winged helix DNA-binding domain"/>
    <property type="match status" value="1"/>
</dbReference>